<reference evidence="14" key="1">
    <citation type="journal article" date="2015" name="Int. J. Syst. Evol. Microbiol.">
        <title>Rhizobium alvei sp. nov., isolated from a freshwater river.</title>
        <authorList>
            <person name="Sheu S.Y."/>
            <person name="Huang H.W."/>
            <person name="Young C.C."/>
            <person name="Chen W.M."/>
        </authorList>
    </citation>
    <scope>NUCLEOTIDE SEQUENCE</scope>
    <source>
        <strain evidence="14">TNR-22</strain>
    </source>
</reference>
<comment type="caution">
    <text evidence="14">The sequence shown here is derived from an EMBL/GenBank/DDBJ whole genome shotgun (WGS) entry which is preliminary data.</text>
</comment>
<keyword evidence="9 12" id="KW-0460">Magnesium</keyword>
<reference evidence="14" key="2">
    <citation type="submission" date="2023-07" db="EMBL/GenBank/DDBJ databases">
        <authorList>
            <person name="Shen H."/>
        </authorList>
    </citation>
    <scope>NUCLEOTIDE SEQUENCE</scope>
    <source>
        <strain evidence="14">TNR-22</strain>
    </source>
</reference>
<organism evidence="14 15">
    <name type="scientific">Rhizobium alvei</name>
    <dbReference type="NCBI Taxonomy" id="1132659"/>
    <lineage>
        <taxon>Bacteria</taxon>
        <taxon>Pseudomonadati</taxon>
        <taxon>Pseudomonadota</taxon>
        <taxon>Alphaproteobacteria</taxon>
        <taxon>Hyphomicrobiales</taxon>
        <taxon>Rhizobiaceae</taxon>
        <taxon>Rhizobium/Agrobacterium group</taxon>
        <taxon>Rhizobium</taxon>
    </lineage>
</organism>
<dbReference type="InterPro" id="IPR015813">
    <property type="entry name" value="Pyrv/PenolPyrv_kinase-like_dom"/>
</dbReference>
<evidence type="ECO:0000313" key="14">
    <source>
        <dbReference type="EMBL" id="MDO6966761.1"/>
    </source>
</evidence>
<dbReference type="InterPro" id="IPR015793">
    <property type="entry name" value="Pyrv_Knase_brl"/>
</dbReference>
<evidence type="ECO:0000256" key="5">
    <source>
        <dbReference type="ARBA" id="ARBA00022723"/>
    </source>
</evidence>
<feature type="domain" description="Pyruvate kinase barrel" evidence="13">
    <location>
        <begin position="134"/>
        <end position="463"/>
    </location>
</feature>
<keyword evidence="5" id="KW-0479">Metal-binding</keyword>
<dbReference type="SUPFAM" id="SSF51621">
    <property type="entry name" value="Phosphoenolpyruvate/pyruvate domain"/>
    <property type="match status" value="1"/>
</dbReference>
<evidence type="ECO:0000256" key="10">
    <source>
        <dbReference type="ARBA" id="ARBA00023152"/>
    </source>
</evidence>
<sequence>MHQTLSSHDFNEAEQLLADIRALSEAVHREALQMLQSWGKSEEQAALANLAHYLALRHRDLRILQRRLMPFGLSSLGRLESRVEPTLAAVERALSLVAGLPPQSTDFDPDRFFAGEERLEDASDRLFGAPNPDRRGRIMVTMPSEAADDPKFIADLVRRGMDVARINCAHDDAEVWARMAKHVRAAGAAIGRSPRILMDIAGPKIRTGDVVTNPGQKKIELGNALRLVASGEPWLTEGIAAAATVSLPEIVTRLSVGDRVRYDDGKLEAYVESLEPGAAILRVTRAKAGGAKFKPEKGLNLPDTVLGLSPLTSKDVDDLEAVIANADMIGYSFVSRPDDIDLLEEAIARIGAPQRELGLIAKIEQPEAVRNLPALIATAAGRRPFGVMIARGDLAAEIGFERLAEMQEEILWIAEAASVPVIWATQVLEDLVKEGVPSRGEMTDAAMAARAECVMLNKGPAVGEAVDLLSRLFARMDEHMLKKTPTLRALKSW</sequence>
<evidence type="ECO:0000313" key="15">
    <source>
        <dbReference type="Proteomes" id="UP001174932"/>
    </source>
</evidence>
<keyword evidence="11 14" id="KW-0670">Pyruvate</keyword>
<evidence type="ECO:0000259" key="13">
    <source>
        <dbReference type="Pfam" id="PF00224"/>
    </source>
</evidence>
<evidence type="ECO:0000256" key="11">
    <source>
        <dbReference type="ARBA" id="ARBA00023317"/>
    </source>
</evidence>
<accession>A0ABT8YSR8</accession>
<protein>
    <recommendedName>
        <fullName evidence="3 12">Pyruvate kinase</fullName>
        <ecNumber evidence="3 12">2.7.1.40</ecNumber>
    </recommendedName>
</protein>
<evidence type="ECO:0000256" key="3">
    <source>
        <dbReference type="ARBA" id="ARBA00012142"/>
    </source>
</evidence>
<name>A0ABT8YSR8_9HYPH</name>
<dbReference type="Proteomes" id="UP001174932">
    <property type="component" value="Unassembled WGS sequence"/>
</dbReference>
<dbReference type="Gene3D" id="3.20.20.60">
    <property type="entry name" value="Phosphoenolpyruvate-binding domains"/>
    <property type="match status" value="1"/>
</dbReference>
<evidence type="ECO:0000256" key="8">
    <source>
        <dbReference type="ARBA" id="ARBA00022840"/>
    </source>
</evidence>
<dbReference type="Gene3D" id="2.40.33.10">
    <property type="entry name" value="PK beta-barrel domain-like"/>
    <property type="match status" value="1"/>
</dbReference>
<dbReference type="InterPro" id="IPR015806">
    <property type="entry name" value="Pyrv_Knase_insert_dom_sf"/>
</dbReference>
<comment type="catalytic activity">
    <reaction evidence="12">
        <text>pyruvate + ATP = phosphoenolpyruvate + ADP + H(+)</text>
        <dbReference type="Rhea" id="RHEA:18157"/>
        <dbReference type="ChEBI" id="CHEBI:15361"/>
        <dbReference type="ChEBI" id="CHEBI:15378"/>
        <dbReference type="ChEBI" id="CHEBI:30616"/>
        <dbReference type="ChEBI" id="CHEBI:58702"/>
        <dbReference type="ChEBI" id="CHEBI:456216"/>
        <dbReference type="EC" id="2.7.1.40"/>
    </reaction>
</comment>
<evidence type="ECO:0000256" key="2">
    <source>
        <dbReference type="ARBA" id="ARBA00008663"/>
    </source>
</evidence>
<comment type="pathway">
    <text evidence="1 12">Carbohydrate degradation; glycolysis; pyruvate from D-glyceraldehyde 3-phosphate: step 5/5.</text>
</comment>
<keyword evidence="6" id="KW-0547">Nucleotide-binding</keyword>
<evidence type="ECO:0000256" key="1">
    <source>
        <dbReference type="ARBA" id="ARBA00004997"/>
    </source>
</evidence>
<dbReference type="GO" id="GO:0016301">
    <property type="term" value="F:kinase activity"/>
    <property type="evidence" value="ECO:0007669"/>
    <property type="project" value="UniProtKB-KW"/>
</dbReference>
<dbReference type="InterPro" id="IPR011037">
    <property type="entry name" value="Pyrv_Knase-like_insert_dom_sf"/>
</dbReference>
<keyword evidence="15" id="KW-1185">Reference proteome</keyword>
<dbReference type="InterPro" id="IPR040442">
    <property type="entry name" value="Pyrv_kinase-like_dom_sf"/>
</dbReference>
<evidence type="ECO:0000256" key="9">
    <source>
        <dbReference type="ARBA" id="ARBA00022842"/>
    </source>
</evidence>
<evidence type="ECO:0000256" key="12">
    <source>
        <dbReference type="RuleBase" id="RU000504"/>
    </source>
</evidence>
<dbReference type="SUPFAM" id="SSF50800">
    <property type="entry name" value="PK beta-barrel domain-like"/>
    <property type="match status" value="1"/>
</dbReference>
<dbReference type="EC" id="2.7.1.40" evidence="3 12"/>
<keyword evidence="10 12" id="KW-0324">Glycolysis</keyword>
<dbReference type="InterPro" id="IPR001697">
    <property type="entry name" value="Pyr_Knase"/>
</dbReference>
<dbReference type="RefSeq" id="WP_304378691.1">
    <property type="nucleotide sequence ID" value="NZ_JAUOZU010000021.1"/>
</dbReference>
<keyword evidence="8" id="KW-0067">ATP-binding</keyword>
<dbReference type="PRINTS" id="PR01050">
    <property type="entry name" value="PYRUVTKNASE"/>
</dbReference>
<keyword evidence="7 12" id="KW-0418">Kinase</keyword>
<proteinExistence type="inferred from homology"/>
<dbReference type="Pfam" id="PF00224">
    <property type="entry name" value="PK"/>
    <property type="match status" value="1"/>
</dbReference>
<evidence type="ECO:0000256" key="6">
    <source>
        <dbReference type="ARBA" id="ARBA00022741"/>
    </source>
</evidence>
<evidence type="ECO:0000256" key="4">
    <source>
        <dbReference type="ARBA" id="ARBA00022679"/>
    </source>
</evidence>
<dbReference type="EMBL" id="JAUOZU010000021">
    <property type="protein sequence ID" value="MDO6966761.1"/>
    <property type="molecule type" value="Genomic_DNA"/>
</dbReference>
<comment type="similarity">
    <text evidence="2 12">Belongs to the pyruvate kinase family.</text>
</comment>
<keyword evidence="4 12" id="KW-0808">Transferase</keyword>
<gene>
    <name evidence="14" type="ORF">Q4481_22645</name>
</gene>
<evidence type="ECO:0000256" key="7">
    <source>
        <dbReference type="ARBA" id="ARBA00022777"/>
    </source>
</evidence>
<dbReference type="PANTHER" id="PTHR11817">
    <property type="entry name" value="PYRUVATE KINASE"/>
    <property type="match status" value="1"/>
</dbReference>